<dbReference type="PANTHER" id="PTHR35507:SF1">
    <property type="entry name" value="TMF_TATA_BD DOMAIN-CONTAINING PROTEIN"/>
    <property type="match status" value="1"/>
</dbReference>
<evidence type="ECO:0000313" key="7">
    <source>
        <dbReference type="RefSeq" id="XP_020111890.1"/>
    </source>
</evidence>
<feature type="compositionally biased region" description="Polar residues" evidence="1">
    <location>
        <begin position="444"/>
        <end position="458"/>
    </location>
</feature>
<evidence type="ECO:0000313" key="2">
    <source>
        <dbReference type="Proteomes" id="UP000515123"/>
    </source>
</evidence>
<evidence type="ECO:0000313" key="3">
    <source>
        <dbReference type="RefSeq" id="XP_020111851.1"/>
    </source>
</evidence>
<evidence type="ECO:0000256" key="1">
    <source>
        <dbReference type="SAM" id="MobiDB-lite"/>
    </source>
</evidence>
<dbReference type="RefSeq" id="XP_020111862.1">
    <property type="nucleotide sequence ID" value="XM_020256273.1"/>
</dbReference>
<dbReference type="OrthoDB" id="1894403at2759"/>
<reference evidence="3 4" key="2">
    <citation type="submission" date="2025-04" db="UniProtKB">
        <authorList>
            <consortium name="RefSeq"/>
        </authorList>
    </citation>
    <scope>IDENTIFICATION</scope>
    <source>
        <tissue evidence="3 4">Leaf</tissue>
    </source>
</reference>
<accession>A0A6P5H1D0</accession>
<evidence type="ECO:0000313" key="4">
    <source>
        <dbReference type="RefSeq" id="XP_020111862.1"/>
    </source>
</evidence>
<dbReference type="PANTHER" id="PTHR35507">
    <property type="entry name" value="OS09G0488600 PROTEIN"/>
    <property type="match status" value="1"/>
</dbReference>
<feature type="region of interest" description="Disordered" evidence="1">
    <location>
        <begin position="1"/>
        <end position="57"/>
    </location>
</feature>
<dbReference type="AlphaFoldDB" id="A0A6P5H1D0"/>
<feature type="compositionally biased region" description="Pro residues" evidence="1">
    <location>
        <begin position="26"/>
        <end position="35"/>
    </location>
</feature>
<evidence type="ECO:0000313" key="5">
    <source>
        <dbReference type="RefSeq" id="XP_020111871.1"/>
    </source>
</evidence>
<feature type="compositionally biased region" description="Low complexity" evidence="1">
    <location>
        <begin position="36"/>
        <end position="47"/>
    </location>
</feature>
<protein>
    <submittedName>
        <fullName evidence="3 4">Uncharacterized protein LOC109726586</fullName>
    </submittedName>
</protein>
<dbReference type="RefSeq" id="XP_020111851.1">
    <property type="nucleotide sequence ID" value="XM_020256262.1"/>
</dbReference>
<dbReference type="RefSeq" id="XP_020111880.1">
    <property type="nucleotide sequence ID" value="XM_020256291.1"/>
</dbReference>
<dbReference type="Proteomes" id="UP000515123">
    <property type="component" value="Linkage group 2"/>
</dbReference>
<dbReference type="GeneID" id="109726586"/>
<sequence>MDADEDALGLGSSSAPSAPGRVSLPPFSPNLPFPSPRRLSSRFSQPSRPAPPARRNPAWVSLQGRLVGAEEATSARFAAPGLSRHEAAAWELFSPLHRVLIVAVVATATWRSERSRKVAQLQRSIDLRDEVLLSMQQKLDDLCEEMNSLQDQSVKCNSKSVRLIVDTKLEEEGDKFSSFMPKLNRESGITPLSMLKDVNGTESLKDEKFEIVATNLVEQEERRMSDLSDFCWSVTSSVDNQLNSLAVDQEFYNLRKECEEKDATIKELSAAAQVSSIAASKRIAELQEIVKRKNMIISKLKKDMMFLEQKVVVLTRMKRASSVASKSNNTPLPVMASNILYDMSSTSPSSSDSESPKAPMERITEASVDYNTPKQEVYAAIGSQRQPIGKTLVSSCKSSDRNLKQRSVSPLQENQLIEKAETTPLMRQRKSASSGGDYKRTKRSIQQEAKSTAQRRWV</sequence>
<feature type="compositionally biased region" description="Polar residues" evidence="1">
    <location>
        <begin position="405"/>
        <end position="415"/>
    </location>
</feature>
<dbReference type="RefSeq" id="XP_020111890.1">
    <property type="nucleotide sequence ID" value="XM_020256301.1"/>
</dbReference>
<dbReference type="RefSeq" id="XP_020111871.1">
    <property type="nucleotide sequence ID" value="XM_020256282.1"/>
</dbReference>
<organism evidence="6">
    <name type="scientific">Ananas comosus</name>
    <name type="common">Pineapple</name>
    <name type="synonym">Ananas ananas</name>
    <dbReference type="NCBI Taxonomy" id="4615"/>
    <lineage>
        <taxon>Eukaryota</taxon>
        <taxon>Viridiplantae</taxon>
        <taxon>Streptophyta</taxon>
        <taxon>Embryophyta</taxon>
        <taxon>Tracheophyta</taxon>
        <taxon>Spermatophyta</taxon>
        <taxon>Magnoliopsida</taxon>
        <taxon>Liliopsida</taxon>
        <taxon>Poales</taxon>
        <taxon>Bromeliaceae</taxon>
        <taxon>Bromelioideae</taxon>
        <taxon>Ananas</taxon>
    </lineage>
</organism>
<gene>
    <name evidence="3 4 5 6 7" type="primary">LOC109726586</name>
</gene>
<reference evidence="2" key="1">
    <citation type="journal article" date="2015" name="Nat. Genet.">
        <title>The pineapple genome and the evolution of CAM photosynthesis.</title>
        <authorList>
            <person name="Ming R."/>
            <person name="VanBuren R."/>
            <person name="Wai C.M."/>
            <person name="Tang H."/>
            <person name="Schatz M.C."/>
            <person name="Bowers J.E."/>
            <person name="Lyons E."/>
            <person name="Wang M.L."/>
            <person name="Chen J."/>
            <person name="Biggers E."/>
            <person name="Zhang J."/>
            <person name="Huang L."/>
            <person name="Zhang L."/>
            <person name="Miao W."/>
            <person name="Zhang J."/>
            <person name="Ye Z."/>
            <person name="Miao C."/>
            <person name="Lin Z."/>
            <person name="Wang H."/>
            <person name="Zhou H."/>
            <person name="Yim W.C."/>
            <person name="Priest H.D."/>
            <person name="Zheng C."/>
            <person name="Woodhouse M."/>
            <person name="Edger P.P."/>
            <person name="Guyot R."/>
            <person name="Guo H.B."/>
            <person name="Guo H."/>
            <person name="Zheng G."/>
            <person name="Singh R."/>
            <person name="Sharma A."/>
            <person name="Min X."/>
            <person name="Zheng Y."/>
            <person name="Lee H."/>
            <person name="Gurtowski J."/>
            <person name="Sedlazeck F.J."/>
            <person name="Harkess A."/>
            <person name="McKain M.R."/>
            <person name="Liao Z."/>
            <person name="Fang J."/>
            <person name="Liu J."/>
            <person name="Zhang X."/>
            <person name="Zhang Q."/>
            <person name="Hu W."/>
            <person name="Qin Y."/>
            <person name="Wang K."/>
            <person name="Chen L.Y."/>
            <person name="Shirley N."/>
            <person name="Lin Y.R."/>
            <person name="Liu L.Y."/>
            <person name="Hernandez A.G."/>
            <person name="Wright C.L."/>
            <person name="Bulone V."/>
            <person name="Tuskan G.A."/>
            <person name="Heath K."/>
            <person name="Zee F."/>
            <person name="Moore P.H."/>
            <person name="Sunkar R."/>
            <person name="Leebens-Mack J.H."/>
            <person name="Mockler T."/>
            <person name="Bennetzen J.L."/>
            <person name="Freeling M."/>
            <person name="Sankoff D."/>
            <person name="Paterson A.H."/>
            <person name="Zhu X."/>
            <person name="Yang X."/>
            <person name="Smith J.A."/>
            <person name="Cushman J.C."/>
            <person name="Paull R.E."/>
            <person name="Yu Q."/>
        </authorList>
    </citation>
    <scope>NUCLEOTIDE SEQUENCE [LARGE SCALE GENOMIC DNA]</scope>
    <source>
        <strain evidence="2">cv. F153</strain>
    </source>
</reference>
<feature type="compositionally biased region" description="Low complexity" evidence="1">
    <location>
        <begin position="8"/>
        <end position="25"/>
    </location>
</feature>
<name>A0A6P5H1D0_ANACO</name>
<feature type="region of interest" description="Disordered" evidence="1">
    <location>
        <begin position="396"/>
        <end position="458"/>
    </location>
</feature>
<proteinExistence type="predicted"/>
<evidence type="ECO:0000313" key="6">
    <source>
        <dbReference type="RefSeq" id="XP_020111880.1"/>
    </source>
</evidence>
<keyword evidence="2" id="KW-1185">Reference proteome</keyword>